<sequence length="66" mass="7318">MVWARMNASVVNSERYAMIRTLFRTIPKGGLQHWTSAFDCNRFVSSKAFPSVNSPSGRGSPTAPSR</sequence>
<dbReference type="EMBL" id="LR130779">
    <property type="protein sequence ID" value="VDN63663.1"/>
    <property type="molecule type" value="Genomic_DNA"/>
</dbReference>
<organism evidence="1">
    <name type="scientific">Ectopseudomonas oleovorans</name>
    <name type="common">Pseudomonas oleovorans</name>
    <dbReference type="NCBI Taxonomy" id="301"/>
    <lineage>
        <taxon>Bacteria</taxon>
        <taxon>Pseudomonadati</taxon>
        <taxon>Pseudomonadota</taxon>
        <taxon>Gammaproteobacteria</taxon>
        <taxon>Pseudomonadales</taxon>
        <taxon>Pseudomonadaceae</taxon>
        <taxon>Ectopseudomonas</taxon>
    </lineage>
</organism>
<reference evidence="1" key="1">
    <citation type="submission" date="2018-11" db="EMBL/GenBank/DDBJ databases">
        <authorList>
            <consortium name="Genoscope - CEA"/>
            <person name="William W."/>
        </authorList>
    </citation>
    <scope>NUCLEOTIDE SEQUENCE [LARGE SCALE GENOMIC DNA]</scope>
    <source>
        <strain evidence="1">T9AD</strain>
    </source>
</reference>
<proteinExistence type="predicted"/>
<dbReference type="AlphaFoldDB" id="A0A653B572"/>
<name>A0A653B572_ECTOL</name>
<gene>
    <name evidence="1" type="ORF">POT9AD_2687</name>
</gene>
<accession>A0A653B572</accession>
<evidence type="ECO:0000313" key="1">
    <source>
        <dbReference type="EMBL" id="VDN63663.1"/>
    </source>
</evidence>
<protein>
    <submittedName>
        <fullName evidence="1">Uncharacterized protein</fullName>
    </submittedName>
</protein>